<name>A0ABN8I515_9NEOP</name>
<sequence>MLNNSEVLPKLRDRIEKGTIIRRAALAMDRFERGTIRAALAFDSRTRSHRGWLIPKGISAAPDRPRSHGNTSLVKQ</sequence>
<proteinExistence type="predicted"/>
<reference evidence="2" key="1">
    <citation type="submission" date="2022-03" db="EMBL/GenBank/DDBJ databases">
        <authorList>
            <person name="Martin H S."/>
        </authorList>
    </citation>
    <scope>NUCLEOTIDE SEQUENCE</scope>
</reference>
<evidence type="ECO:0000313" key="3">
    <source>
        <dbReference type="Proteomes" id="UP000837857"/>
    </source>
</evidence>
<protein>
    <submittedName>
        <fullName evidence="2">Uncharacterized protein</fullName>
    </submittedName>
</protein>
<gene>
    <name evidence="2" type="ORF">IPOD504_LOCUS5255</name>
</gene>
<organism evidence="2 3">
    <name type="scientific">Iphiclides podalirius</name>
    <name type="common">scarce swallowtail</name>
    <dbReference type="NCBI Taxonomy" id="110791"/>
    <lineage>
        <taxon>Eukaryota</taxon>
        <taxon>Metazoa</taxon>
        <taxon>Ecdysozoa</taxon>
        <taxon>Arthropoda</taxon>
        <taxon>Hexapoda</taxon>
        <taxon>Insecta</taxon>
        <taxon>Pterygota</taxon>
        <taxon>Neoptera</taxon>
        <taxon>Endopterygota</taxon>
        <taxon>Lepidoptera</taxon>
        <taxon>Glossata</taxon>
        <taxon>Ditrysia</taxon>
        <taxon>Papilionoidea</taxon>
        <taxon>Papilionidae</taxon>
        <taxon>Papilioninae</taxon>
        <taxon>Iphiclides</taxon>
    </lineage>
</organism>
<dbReference type="EMBL" id="OW152828">
    <property type="protein sequence ID" value="CAH2045845.1"/>
    <property type="molecule type" value="Genomic_DNA"/>
</dbReference>
<evidence type="ECO:0000256" key="1">
    <source>
        <dbReference type="SAM" id="MobiDB-lite"/>
    </source>
</evidence>
<evidence type="ECO:0000313" key="2">
    <source>
        <dbReference type="EMBL" id="CAH2045845.1"/>
    </source>
</evidence>
<accession>A0ABN8I515</accession>
<dbReference type="Proteomes" id="UP000837857">
    <property type="component" value="Chromosome 16"/>
</dbReference>
<keyword evidence="3" id="KW-1185">Reference proteome</keyword>
<feature type="non-terminal residue" evidence="2">
    <location>
        <position position="76"/>
    </location>
</feature>
<feature type="region of interest" description="Disordered" evidence="1">
    <location>
        <begin position="56"/>
        <end position="76"/>
    </location>
</feature>